<comment type="caution">
    <text evidence="2">The sequence shown here is derived from an EMBL/GenBank/DDBJ whole genome shotgun (WGS) entry which is preliminary data.</text>
</comment>
<dbReference type="EMBL" id="LAZR01065787">
    <property type="protein sequence ID" value="KKK54851.1"/>
    <property type="molecule type" value="Genomic_DNA"/>
</dbReference>
<evidence type="ECO:0000256" key="1">
    <source>
        <dbReference type="SAM" id="MobiDB-lite"/>
    </source>
</evidence>
<evidence type="ECO:0000313" key="2">
    <source>
        <dbReference type="EMBL" id="KKK54851.1"/>
    </source>
</evidence>
<sequence length="119" mass="13794">MDILYDEENTINSEEQSRPATGEEDWDGSGKITWCDNHWLRVRLLKETAHIASNRDSGQATFPIYLLIEERYSWIGEDPRLPTTRTKKRAYVTGPDSKRIRQAISLLDEFGGERSYDSK</sequence>
<reference evidence="2" key="1">
    <citation type="journal article" date="2015" name="Nature">
        <title>Complex archaea that bridge the gap between prokaryotes and eukaryotes.</title>
        <authorList>
            <person name="Spang A."/>
            <person name="Saw J.H."/>
            <person name="Jorgensen S.L."/>
            <person name="Zaremba-Niedzwiedzka K."/>
            <person name="Martijn J."/>
            <person name="Lind A.E."/>
            <person name="van Eijk R."/>
            <person name="Schleper C."/>
            <person name="Guy L."/>
            <person name="Ettema T.J."/>
        </authorList>
    </citation>
    <scope>NUCLEOTIDE SEQUENCE</scope>
</reference>
<organism evidence="2">
    <name type="scientific">marine sediment metagenome</name>
    <dbReference type="NCBI Taxonomy" id="412755"/>
    <lineage>
        <taxon>unclassified sequences</taxon>
        <taxon>metagenomes</taxon>
        <taxon>ecological metagenomes</taxon>
    </lineage>
</organism>
<accession>A0A0F8Z481</accession>
<feature type="region of interest" description="Disordered" evidence="1">
    <location>
        <begin position="1"/>
        <end position="27"/>
    </location>
</feature>
<gene>
    <name evidence="2" type="ORF">LCGC14_3080530</name>
</gene>
<dbReference type="AlphaFoldDB" id="A0A0F8Z481"/>
<protein>
    <submittedName>
        <fullName evidence="2">Uncharacterized protein</fullName>
    </submittedName>
</protein>
<name>A0A0F8Z481_9ZZZZ</name>
<proteinExistence type="predicted"/>